<dbReference type="AlphaFoldDB" id="A0A9W3X730"/>
<proteinExistence type="predicted"/>
<evidence type="ECO:0000313" key="1">
    <source>
        <dbReference type="EMBL" id="AOM09261.1"/>
    </source>
</evidence>
<reference evidence="1 2" key="1">
    <citation type="submission" date="2016-02" db="EMBL/GenBank/DDBJ databases">
        <title>Comparative analysis of three nematocidal Bacillus thuringiensis strains.</title>
        <authorList>
            <person name="Hollensteiner J."/>
            <person name="Kloesener M."/>
            <person name="Bunk B."/>
            <person name="Sproeer C."/>
            <person name="Rosenstiel P."/>
            <person name="Schulte-Iserlohe R."/>
            <person name="Schulenburg H."/>
            <person name="Liesegang H."/>
        </authorList>
    </citation>
    <scope>NUCLEOTIDE SEQUENCE [LARGE SCALE GENOMIC DNA]</scope>
    <source>
        <strain evidence="1 2">Bt18247</strain>
    </source>
</reference>
<dbReference type="Proteomes" id="UP000192743">
    <property type="component" value="Chromosome"/>
</dbReference>
<sequence>MNKINDKKIKQENTEDKIKKMLMLEQIFSEDEDYILAVSKIKAMINNN</sequence>
<organism evidence="1 2">
    <name type="scientific">Bacillus thuringiensis Bt18247</name>
    <dbReference type="NCBI Taxonomy" id="1423143"/>
    <lineage>
        <taxon>Bacteria</taxon>
        <taxon>Bacillati</taxon>
        <taxon>Bacillota</taxon>
        <taxon>Bacilli</taxon>
        <taxon>Bacillales</taxon>
        <taxon>Bacillaceae</taxon>
        <taxon>Bacillus</taxon>
        <taxon>Bacillus cereus group</taxon>
    </lineage>
</organism>
<gene>
    <name evidence="1" type="ORF">BTI247_08270</name>
</gene>
<protein>
    <submittedName>
        <fullName evidence="1">Uncharacterized protein</fullName>
    </submittedName>
</protein>
<dbReference type="EMBL" id="CP015250">
    <property type="protein sequence ID" value="AOM09261.1"/>
    <property type="molecule type" value="Genomic_DNA"/>
</dbReference>
<name>A0A9W3X730_BACTU</name>
<dbReference type="RefSeq" id="WP_176543327.1">
    <property type="nucleotide sequence ID" value="NZ_CP015250.1"/>
</dbReference>
<accession>A0A9W3X730</accession>
<evidence type="ECO:0000313" key="2">
    <source>
        <dbReference type="Proteomes" id="UP000192743"/>
    </source>
</evidence>